<evidence type="ECO:0000313" key="1">
    <source>
        <dbReference type="EMBL" id="KAH7909012.1"/>
    </source>
</evidence>
<evidence type="ECO:0000313" key="2">
    <source>
        <dbReference type="Proteomes" id="UP000790377"/>
    </source>
</evidence>
<sequence length="853" mass="92373">MVPTPIRTQHSSRLIITLFSLLSNYVPRIARDGEGNSVLHTYAKRASKDTHSTEFIVFACLIPVLVILSGVFAGLTLGYMSLDETQLNVLSMSGTPQQKLYANKIKPIRKDGHLLLVTLLLANMIVNETLPVISDPVLQGGIQSVVVSTVLIVIFSEIIPQSLCTRHGLYLGAKMAGFTKCLIYLMGIVAWPVAKGLEFVLGAHHGIMYRRAELKELIAMHSSMSSLGGDLKSDTVTIIGATLDLQEKVVKQAMTPIEDVFMLHIDSKLDYELMKKICLTGHSRVPVYEEIDGRDGAKLKKIIGILLVKHCVLLDPKGEFTEMAQFHAVPLRKIPLNKVLFVPNNESLLGILDKFQEGRSHMAIVSRFSVEKAASVKKVAKRSLTQRLRDTVGIGDSSSSESEEEETETGDNEKKKSKNKDKGKAITWADDDGSTTLHGDGGSEKDSATTERANRSRGRPKQKGGHERPADVEMGLPTIEENDKSRSRLYRTNIGMEQSMPADALLTKKDAEEFLRGVDPAVMPLGLITLEDVLEELIGEEIYDEFDPEGANGSVSSYVPTESSPKPKFPRAESSPDLTVPRLTEEPLEMAPTISKSVTTTPVLRPIALKSFSFLRSSSAPPTPRESKPKGRSLPSSPKRKTATLPADVPEDNDRSGSETPKQDPVAVLETMAAEKEPEARNSAPKEDAPPASDDTPVHEPQLKKRSLSSTGIATSVSSPVSRSASPAPSLEAILFDRKRRLAAAAAGKDGSSATLPLLPLPIPGVSGESRTPGVRVTTPSIKGSRFKSSPLGGGDRSGVVVAEQVKEALRSQPLSVDGAEETRRADGDEEGRIPDEKDTEGPDKYIGEGGYL</sequence>
<protein>
    <submittedName>
        <fullName evidence="1">Uncharacterized protein</fullName>
    </submittedName>
</protein>
<name>A0ACB8A709_9AGAM</name>
<dbReference type="EMBL" id="MU267784">
    <property type="protein sequence ID" value="KAH7909012.1"/>
    <property type="molecule type" value="Genomic_DNA"/>
</dbReference>
<keyword evidence="2" id="KW-1185">Reference proteome</keyword>
<organism evidence="1 2">
    <name type="scientific">Hygrophoropsis aurantiaca</name>
    <dbReference type="NCBI Taxonomy" id="72124"/>
    <lineage>
        <taxon>Eukaryota</taxon>
        <taxon>Fungi</taxon>
        <taxon>Dikarya</taxon>
        <taxon>Basidiomycota</taxon>
        <taxon>Agaricomycotina</taxon>
        <taxon>Agaricomycetes</taxon>
        <taxon>Agaricomycetidae</taxon>
        <taxon>Boletales</taxon>
        <taxon>Coniophorineae</taxon>
        <taxon>Hygrophoropsidaceae</taxon>
        <taxon>Hygrophoropsis</taxon>
    </lineage>
</organism>
<dbReference type="Proteomes" id="UP000790377">
    <property type="component" value="Unassembled WGS sequence"/>
</dbReference>
<reference evidence="1" key="1">
    <citation type="journal article" date="2021" name="New Phytol.">
        <title>Evolutionary innovations through gain and loss of genes in the ectomycorrhizal Boletales.</title>
        <authorList>
            <person name="Wu G."/>
            <person name="Miyauchi S."/>
            <person name="Morin E."/>
            <person name="Kuo A."/>
            <person name="Drula E."/>
            <person name="Varga T."/>
            <person name="Kohler A."/>
            <person name="Feng B."/>
            <person name="Cao Y."/>
            <person name="Lipzen A."/>
            <person name="Daum C."/>
            <person name="Hundley H."/>
            <person name="Pangilinan J."/>
            <person name="Johnson J."/>
            <person name="Barry K."/>
            <person name="LaButti K."/>
            <person name="Ng V."/>
            <person name="Ahrendt S."/>
            <person name="Min B."/>
            <person name="Choi I.G."/>
            <person name="Park H."/>
            <person name="Plett J.M."/>
            <person name="Magnuson J."/>
            <person name="Spatafora J.W."/>
            <person name="Nagy L.G."/>
            <person name="Henrissat B."/>
            <person name="Grigoriev I.V."/>
            <person name="Yang Z.L."/>
            <person name="Xu J."/>
            <person name="Martin F.M."/>
        </authorList>
    </citation>
    <scope>NUCLEOTIDE SEQUENCE</scope>
    <source>
        <strain evidence="1">ATCC 28755</strain>
    </source>
</reference>
<gene>
    <name evidence="1" type="ORF">BJ138DRAFT_1011658</name>
</gene>
<proteinExistence type="predicted"/>
<comment type="caution">
    <text evidence="1">The sequence shown here is derived from an EMBL/GenBank/DDBJ whole genome shotgun (WGS) entry which is preliminary data.</text>
</comment>
<accession>A0ACB8A709</accession>